<evidence type="ECO:0000256" key="1">
    <source>
        <dbReference type="SAM" id="MobiDB-lite"/>
    </source>
</evidence>
<keyword evidence="2" id="KW-0472">Membrane</keyword>
<gene>
    <name evidence="4" type="ORF">SAMN06296028_11472</name>
</gene>
<feature type="compositionally biased region" description="Low complexity" evidence="1">
    <location>
        <begin position="305"/>
        <end position="343"/>
    </location>
</feature>
<name>A0A1X7DT12_9MICC</name>
<dbReference type="InterPro" id="IPR025889">
    <property type="entry name" value="GSP17M-like_dom"/>
</dbReference>
<evidence type="ECO:0000313" key="4">
    <source>
        <dbReference type="EMBL" id="SMF20362.1"/>
    </source>
</evidence>
<dbReference type="Proteomes" id="UP000192929">
    <property type="component" value="Unassembled WGS sequence"/>
</dbReference>
<feature type="transmembrane region" description="Helical" evidence="2">
    <location>
        <begin position="120"/>
        <end position="141"/>
    </location>
</feature>
<reference evidence="5" key="1">
    <citation type="submission" date="2017-04" db="EMBL/GenBank/DDBJ databases">
        <authorList>
            <person name="Varghese N."/>
            <person name="Submissions S."/>
        </authorList>
    </citation>
    <scope>NUCLEOTIDE SEQUENCE [LARGE SCALE GENOMIC DNA]</scope>
    <source>
        <strain evidence="5">NIO-1021</strain>
    </source>
</reference>
<dbReference type="Pfam" id="PF11181">
    <property type="entry name" value="YflT"/>
    <property type="match status" value="1"/>
</dbReference>
<evidence type="ECO:0000313" key="5">
    <source>
        <dbReference type="Proteomes" id="UP000192929"/>
    </source>
</evidence>
<feature type="domain" description="General stress protein 17M-like" evidence="3">
    <location>
        <begin position="39"/>
        <end position="123"/>
    </location>
</feature>
<feature type="compositionally biased region" description="Polar residues" evidence="1">
    <location>
        <begin position="374"/>
        <end position="384"/>
    </location>
</feature>
<feature type="compositionally biased region" description="Gly residues" evidence="1">
    <location>
        <begin position="221"/>
        <end position="241"/>
    </location>
</feature>
<protein>
    <recommendedName>
        <fullName evidence="3">General stress protein 17M-like domain-containing protein</fullName>
    </recommendedName>
</protein>
<evidence type="ECO:0000256" key="2">
    <source>
        <dbReference type="SAM" id="Phobius"/>
    </source>
</evidence>
<keyword evidence="2" id="KW-0812">Transmembrane</keyword>
<feature type="transmembrane region" description="Helical" evidence="2">
    <location>
        <begin position="93"/>
        <end position="114"/>
    </location>
</feature>
<evidence type="ECO:0000259" key="3">
    <source>
        <dbReference type="Pfam" id="PF11181"/>
    </source>
</evidence>
<feature type="region of interest" description="Disordered" evidence="1">
    <location>
        <begin position="181"/>
        <end position="391"/>
    </location>
</feature>
<sequence length="391" mass="39706">MIQGFPGGLVGDYGTMDGMSNSKPGPAQLSIAPEMPRGEVVGRYRTYALAQKAVDYMADEHFPVAMVSIIGSDLKSVEQVTGRLSYPKVALQGALNGLVFGAFFGLLMSLLGGANMASSLLLTMILGGAFWMLMATITYAMSRGKRDFTSTSRIVAGSYEVLAAPEVAGQARQVLNGMEGGHVVGQRGQNPGQGYRGPAGPQGDQWGGSGAPQGSQYPGGPQYGGPAQGGPVQGGRPGAPGQGAPVHGAPVQGDPGGQNAPGGSEPRYGVFLPGADQQQEDANRSAKFPDLPDGRPQYGIRLEPSDAAPAGGQPAPQAPANAAAPSHPAADAPAPSTDGASSGTIPANPAQSADRAAPWTQPGTPEAPREGGSTPHNGQGTTQRPHGEDQR</sequence>
<keyword evidence="2" id="KW-1133">Transmembrane helix</keyword>
<dbReference type="EMBL" id="FXAC01000014">
    <property type="protein sequence ID" value="SMF20362.1"/>
    <property type="molecule type" value="Genomic_DNA"/>
</dbReference>
<organism evidence="4 5">
    <name type="scientific">Kocuria marina subsp. indica</name>
    <dbReference type="NCBI Taxonomy" id="1049583"/>
    <lineage>
        <taxon>Bacteria</taxon>
        <taxon>Bacillati</taxon>
        <taxon>Actinomycetota</taxon>
        <taxon>Actinomycetes</taxon>
        <taxon>Micrococcales</taxon>
        <taxon>Micrococcaceae</taxon>
        <taxon>Kocuria</taxon>
    </lineage>
</organism>
<proteinExistence type="predicted"/>
<accession>A0A1X7DT12</accession>
<keyword evidence="5" id="KW-1185">Reference proteome</keyword>
<dbReference type="AlphaFoldDB" id="A0A1X7DT12"/>